<keyword evidence="1" id="KW-0472">Membrane</keyword>
<protein>
    <submittedName>
        <fullName evidence="2">Uncharacterized protein</fullName>
    </submittedName>
</protein>
<reference evidence="2" key="2">
    <citation type="submission" date="2020-05" db="UniProtKB">
        <authorList>
            <consortium name="EnsemblMetazoa"/>
        </authorList>
    </citation>
    <scope>IDENTIFICATION</scope>
    <source>
        <strain evidence="2">IAEA</strain>
    </source>
</reference>
<evidence type="ECO:0000313" key="3">
    <source>
        <dbReference type="Proteomes" id="UP000092445"/>
    </source>
</evidence>
<reference evidence="3" key="1">
    <citation type="submission" date="2014-03" db="EMBL/GenBank/DDBJ databases">
        <authorList>
            <person name="Aksoy S."/>
            <person name="Warren W."/>
            <person name="Wilson R.K."/>
        </authorList>
    </citation>
    <scope>NUCLEOTIDE SEQUENCE [LARGE SCALE GENOMIC DNA]</scope>
    <source>
        <strain evidence="3">IAEA</strain>
    </source>
</reference>
<dbReference type="EnsemblMetazoa" id="GPAI014997-RA">
    <property type="protein sequence ID" value="GPAI014997-PA"/>
    <property type="gene ID" value="GPAI014997"/>
</dbReference>
<evidence type="ECO:0000256" key="1">
    <source>
        <dbReference type="SAM" id="Phobius"/>
    </source>
</evidence>
<sequence>MPQKCDNAIKRTNLKINLNISEGVHVAENPVYESCVEIKILLKHSDCDCYYLQLSEILYGSFGLVSVMLVTLVRGSYWMRDASSSVASNEPYFPLALNLQLYIKRSILMFPRFYLHTEIELERIDALDRSYEPCVQKSY</sequence>
<name>A0A1A9ZHT0_GLOPL</name>
<keyword evidence="1" id="KW-0812">Transmembrane</keyword>
<dbReference type="Proteomes" id="UP000092445">
    <property type="component" value="Unassembled WGS sequence"/>
</dbReference>
<feature type="transmembrane region" description="Helical" evidence="1">
    <location>
        <begin position="50"/>
        <end position="73"/>
    </location>
</feature>
<keyword evidence="1" id="KW-1133">Transmembrane helix</keyword>
<evidence type="ECO:0000313" key="2">
    <source>
        <dbReference type="EnsemblMetazoa" id="GPAI014997-PA"/>
    </source>
</evidence>
<keyword evidence="3" id="KW-1185">Reference proteome</keyword>
<dbReference type="AlphaFoldDB" id="A0A1A9ZHT0"/>
<dbReference type="VEuPathDB" id="VectorBase:GPAI014997"/>
<organism evidence="2 3">
    <name type="scientific">Glossina pallidipes</name>
    <name type="common">Tsetse fly</name>
    <dbReference type="NCBI Taxonomy" id="7398"/>
    <lineage>
        <taxon>Eukaryota</taxon>
        <taxon>Metazoa</taxon>
        <taxon>Ecdysozoa</taxon>
        <taxon>Arthropoda</taxon>
        <taxon>Hexapoda</taxon>
        <taxon>Insecta</taxon>
        <taxon>Pterygota</taxon>
        <taxon>Neoptera</taxon>
        <taxon>Endopterygota</taxon>
        <taxon>Diptera</taxon>
        <taxon>Brachycera</taxon>
        <taxon>Muscomorpha</taxon>
        <taxon>Hippoboscoidea</taxon>
        <taxon>Glossinidae</taxon>
        <taxon>Glossina</taxon>
    </lineage>
</organism>
<accession>A0A1A9ZHT0</accession>
<proteinExistence type="predicted"/>